<feature type="compositionally biased region" description="Acidic residues" evidence="1">
    <location>
        <begin position="4874"/>
        <end position="4884"/>
    </location>
</feature>
<feature type="region of interest" description="Disordered" evidence="1">
    <location>
        <begin position="3197"/>
        <end position="3224"/>
    </location>
</feature>
<comment type="caution">
    <text evidence="2">The sequence shown here is derived from an EMBL/GenBank/DDBJ whole genome shotgun (WGS) entry which is preliminary data.</text>
</comment>
<feature type="compositionally biased region" description="Basic and acidic residues" evidence="1">
    <location>
        <begin position="4142"/>
        <end position="4158"/>
    </location>
</feature>
<feature type="region of interest" description="Disordered" evidence="1">
    <location>
        <begin position="3781"/>
        <end position="3802"/>
    </location>
</feature>
<feature type="compositionally biased region" description="Acidic residues" evidence="1">
    <location>
        <begin position="4288"/>
        <end position="4302"/>
    </location>
</feature>
<feature type="compositionally biased region" description="Acidic residues" evidence="1">
    <location>
        <begin position="3845"/>
        <end position="3855"/>
    </location>
</feature>
<feature type="compositionally biased region" description="Basic and acidic residues" evidence="1">
    <location>
        <begin position="5347"/>
        <end position="5362"/>
    </location>
</feature>
<feature type="region of interest" description="Disordered" evidence="1">
    <location>
        <begin position="2727"/>
        <end position="2758"/>
    </location>
</feature>
<feature type="compositionally biased region" description="Acidic residues" evidence="1">
    <location>
        <begin position="3137"/>
        <end position="3156"/>
    </location>
</feature>
<dbReference type="EMBL" id="JAPFFF010000012">
    <property type="protein sequence ID" value="KAK8876112.1"/>
    <property type="molecule type" value="Genomic_DNA"/>
</dbReference>
<feature type="region of interest" description="Disordered" evidence="1">
    <location>
        <begin position="3319"/>
        <end position="3356"/>
    </location>
</feature>
<feature type="compositionally biased region" description="Basic and acidic residues" evidence="1">
    <location>
        <begin position="3530"/>
        <end position="3550"/>
    </location>
</feature>
<feature type="compositionally biased region" description="Acidic residues" evidence="1">
    <location>
        <begin position="3646"/>
        <end position="3655"/>
    </location>
</feature>
<feature type="region of interest" description="Disordered" evidence="1">
    <location>
        <begin position="2158"/>
        <end position="2191"/>
    </location>
</feature>
<feature type="region of interest" description="Disordered" evidence="1">
    <location>
        <begin position="2599"/>
        <end position="2634"/>
    </location>
</feature>
<name>A0ABR2JG04_9EUKA</name>
<feature type="compositionally biased region" description="Acidic residues" evidence="1">
    <location>
        <begin position="5515"/>
        <end position="5525"/>
    </location>
</feature>
<feature type="region of interest" description="Disordered" evidence="1">
    <location>
        <begin position="4856"/>
        <end position="4896"/>
    </location>
</feature>
<feature type="compositionally biased region" description="Acidic residues" evidence="1">
    <location>
        <begin position="5571"/>
        <end position="5581"/>
    </location>
</feature>
<feature type="compositionally biased region" description="Basic and acidic residues" evidence="1">
    <location>
        <begin position="4063"/>
        <end position="4088"/>
    </location>
</feature>
<feature type="region of interest" description="Disordered" evidence="1">
    <location>
        <begin position="3646"/>
        <end position="3680"/>
    </location>
</feature>
<feature type="region of interest" description="Disordered" evidence="1">
    <location>
        <begin position="5056"/>
        <end position="5101"/>
    </location>
</feature>
<evidence type="ECO:0000313" key="3">
    <source>
        <dbReference type="Proteomes" id="UP001470230"/>
    </source>
</evidence>
<feature type="compositionally biased region" description="Basic and acidic residues" evidence="1">
    <location>
        <begin position="3664"/>
        <end position="3676"/>
    </location>
</feature>
<feature type="compositionally biased region" description="Acidic residues" evidence="1">
    <location>
        <begin position="1848"/>
        <end position="1857"/>
    </location>
</feature>
<feature type="region of interest" description="Disordered" evidence="1">
    <location>
        <begin position="2799"/>
        <end position="2826"/>
    </location>
</feature>
<feature type="region of interest" description="Disordered" evidence="1">
    <location>
        <begin position="2923"/>
        <end position="2953"/>
    </location>
</feature>
<feature type="region of interest" description="Disordered" evidence="1">
    <location>
        <begin position="2480"/>
        <end position="2504"/>
    </location>
</feature>
<feature type="compositionally biased region" description="Acidic residues" evidence="1">
    <location>
        <begin position="4554"/>
        <end position="4564"/>
    </location>
</feature>
<gene>
    <name evidence="2" type="ORF">M9Y10_006299</name>
</gene>
<organism evidence="2 3">
    <name type="scientific">Tritrichomonas musculus</name>
    <dbReference type="NCBI Taxonomy" id="1915356"/>
    <lineage>
        <taxon>Eukaryota</taxon>
        <taxon>Metamonada</taxon>
        <taxon>Parabasalia</taxon>
        <taxon>Tritrichomonadida</taxon>
        <taxon>Tritrichomonadidae</taxon>
        <taxon>Tritrichomonas</taxon>
    </lineage>
</organism>
<feature type="compositionally biased region" description="Basic and acidic residues" evidence="1">
    <location>
        <begin position="5866"/>
        <end position="5876"/>
    </location>
</feature>
<feature type="region of interest" description="Disordered" evidence="1">
    <location>
        <begin position="4623"/>
        <end position="4644"/>
    </location>
</feature>
<feature type="region of interest" description="Disordered" evidence="1">
    <location>
        <begin position="4343"/>
        <end position="4371"/>
    </location>
</feature>
<feature type="compositionally biased region" description="Basic and acidic residues" evidence="1">
    <location>
        <begin position="3340"/>
        <end position="3356"/>
    </location>
</feature>
<evidence type="ECO:0008006" key="4">
    <source>
        <dbReference type="Google" id="ProtNLM"/>
    </source>
</evidence>
<feature type="compositionally biased region" description="Acidic residues" evidence="1">
    <location>
        <begin position="4484"/>
        <end position="4494"/>
    </location>
</feature>
<feature type="region of interest" description="Disordered" evidence="1">
    <location>
        <begin position="3516"/>
        <end position="3550"/>
    </location>
</feature>
<feature type="compositionally biased region" description="Basic and acidic residues" evidence="1">
    <location>
        <begin position="5892"/>
        <end position="5902"/>
    </location>
</feature>
<feature type="compositionally biased region" description="Basic and acidic residues" evidence="1">
    <location>
        <begin position="5809"/>
        <end position="5821"/>
    </location>
</feature>
<feature type="region of interest" description="Disordered" evidence="1">
    <location>
        <begin position="4472"/>
        <end position="4505"/>
    </location>
</feature>
<feature type="region of interest" description="Disordered" evidence="1">
    <location>
        <begin position="2406"/>
        <end position="2435"/>
    </location>
</feature>
<feature type="region of interest" description="Disordered" evidence="1">
    <location>
        <begin position="4132"/>
        <end position="4168"/>
    </location>
</feature>
<dbReference type="Proteomes" id="UP001470230">
    <property type="component" value="Unassembled WGS sequence"/>
</dbReference>
<feature type="region of interest" description="Disordered" evidence="1">
    <location>
        <begin position="1963"/>
        <end position="1995"/>
    </location>
</feature>
<evidence type="ECO:0000256" key="1">
    <source>
        <dbReference type="SAM" id="MobiDB-lite"/>
    </source>
</evidence>
<feature type="compositionally biased region" description="Basic and acidic residues" evidence="1">
    <location>
        <begin position="2167"/>
        <end position="2187"/>
    </location>
</feature>
<feature type="region of interest" description="Disordered" evidence="1">
    <location>
        <begin position="2997"/>
        <end position="3022"/>
    </location>
</feature>
<feature type="region of interest" description="Disordered" evidence="1">
    <location>
        <begin position="4713"/>
        <end position="4748"/>
    </location>
</feature>
<feature type="region of interest" description="Disordered" evidence="1">
    <location>
        <begin position="5347"/>
        <end position="5390"/>
    </location>
</feature>
<feature type="compositionally biased region" description="Acidic residues" evidence="1">
    <location>
        <begin position="3782"/>
        <end position="3800"/>
    </location>
</feature>
<feature type="compositionally biased region" description="Basic and acidic residues" evidence="1">
    <location>
        <begin position="2413"/>
        <end position="2434"/>
    </location>
</feature>
<feature type="compositionally biased region" description="Basic and acidic residues" evidence="1">
    <location>
        <begin position="2609"/>
        <end position="2630"/>
    </location>
</feature>
<feature type="region of interest" description="Disordered" evidence="1">
    <location>
        <begin position="5570"/>
        <end position="5611"/>
    </location>
</feature>
<feature type="region of interest" description="Disordered" evidence="1">
    <location>
        <begin position="5708"/>
        <end position="5748"/>
    </location>
</feature>
<feature type="compositionally biased region" description="Acidic residues" evidence="1">
    <location>
        <begin position="5877"/>
        <end position="5891"/>
    </location>
</feature>
<feature type="compositionally biased region" description="Acidic residues" evidence="1">
    <location>
        <begin position="2799"/>
        <end position="2814"/>
    </location>
</feature>
<feature type="region of interest" description="Disordered" evidence="1">
    <location>
        <begin position="3845"/>
        <end position="3879"/>
    </location>
</feature>
<feature type="region of interest" description="Disordered" evidence="1">
    <location>
        <begin position="3396"/>
        <end position="3420"/>
    </location>
</feature>
<feature type="compositionally biased region" description="Basic and acidic residues" evidence="1">
    <location>
        <begin position="4541"/>
        <end position="4553"/>
    </location>
</feature>
<feature type="compositionally biased region" description="Acidic residues" evidence="1">
    <location>
        <begin position="1618"/>
        <end position="1634"/>
    </location>
</feature>
<proteinExistence type="predicted"/>
<feature type="compositionally biased region" description="Acidic residues" evidence="1">
    <location>
        <begin position="5289"/>
        <end position="5299"/>
    </location>
</feature>
<feature type="compositionally biased region" description="Acidic residues" evidence="1">
    <location>
        <begin position="2728"/>
        <end position="2758"/>
    </location>
</feature>
<feature type="compositionally biased region" description="Basic and acidic residues" evidence="1">
    <location>
        <begin position="1733"/>
        <end position="1746"/>
    </location>
</feature>
<feature type="compositionally biased region" description="Acidic residues" evidence="1">
    <location>
        <begin position="4801"/>
        <end position="4810"/>
    </location>
</feature>
<feature type="compositionally biased region" description="Acidic residues" evidence="1">
    <location>
        <begin position="2997"/>
        <end position="3010"/>
    </location>
</feature>
<keyword evidence="3" id="KW-1185">Reference proteome</keyword>
<feature type="compositionally biased region" description="Acidic residues" evidence="1">
    <location>
        <begin position="4266"/>
        <end position="4279"/>
    </location>
</feature>
<feature type="region of interest" description="Disordered" evidence="1">
    <location>
        <begin position="4538"/>
        <end position="4573"/>
    </location>
</feature>
<feature type="region of interest" description="Disordered" evidence="1">
    <location>
        <begin position="3121"/>
        <end position="3156"/>
    </location>
</feature>
<feature type="region of interest" description="Disordered" evidence="1">
    <location>
        <begin position="5779"/>
        <end position="5825"/>
    </location>
</feature>
<feature type="compositionally biased region" description="Basic and acidic residues" evidence="1">
    <location>
        <begin position="5784"/>
        <end position="5797"/>
    </location>
</feature>
<evidence type="ECO:0000313" key="2">
    <source>
        <dbReference type="EMBL" id="KAK8876112.1"/>
    </source>
</evidence>
<feature type="compositionally biased region" description="Basic and acidic residues" evidence="1">
    <location>
        <begin position="6012"/>
        <end position="6033"/>
    </location>
</feature>
<feature type="compositionally biased region" description="Acidic residues" evidence="1">
    <location>
        <begin position="5935"/>
        <end position="5949"/>
    </location>
</feature>
<feature type="region of interest" description="Disordered" evidence="1">
    <location>
        <begin position="3909"/>
        <end position="3951"/>
    </location>
</feature>
<feature type="compositionally biased region" description="Basic and acidic residues" evidence="1">
    <location>
        <begin position="1972"/>
        <end position="1984"/>
    </location>
</feature>
<feature type="compositionally biased region" description="Basic and acidic residues" evidence="1">
    <location>
        <begin position="4790"/>
        <end position="4800"/>
    </location>
</feature>
<feature type="region of interest" description="Disordered" evidence="1">
    <location>
        <begin position="4783"/>
        <end position="4823"/>
    </location>
</feature>
<feature type="region of interest" description="Disordered" evidence="1">
    <location>
        <begin position="5281"/>
        <end position="5310"/>
    </location>
</feature>
<feature type="compositionally biased region" description="Basic and acidic residues" evidence="1">
    <location>
        <begin position="4623"/>
        <end position="4639"/>
    </location>
</feature>
<feature type="compositionally biased region" description="Basic and acidic residues" evidence="1">
    <location>
        <begin position="4722"/>
        <end position="4740"/>
    </location>
</feature>
<feature type="compositionally biased region" description="Basic and acidic residues" evidence="1">
    <location>
        <begin position="3861"/>
        <end position="3876"/>
    </location>
</feature>
<feature type="compositionally biased region" description="Polar residues" evidence="1">
    <location>
        <begin position="6080"/>
        <end position="6091"/>
    </location>
</feature>
<feature type="region of interest" description="Disordered" evidence="1">
    <location>
        <begin position="1611"/>
        <end position="1634"/>
    </location>
</feature>
<feature type="compositionally biased region" description="Acidic residues" evidence="1">
    <location>
        <begin position="5589"/>
        <end position="5599"/>
    </location>
</feature>
<feature type="compositionally biased region" description="Polar residues" evidence="1">
    <location>
        <begin position="6165"/>
        <end position="6175"/>
    </location>
</feature>
<feature type="region of interest" description="Disordered" evidence="1">
    <location>
        <begin position="4047"/>
        <end position="4097"/>
    </location>
</feature>
<feature type="compositionally biased region" description="Acidic residues" evidence="1">
    <location>
        <begin position="5798"/>
        <end position="5808"/>
    </location>
</feature>
<feature type="region of interest" description="Disordered" evidence="1">
    <location>
        <begin position="5496"/>
        <end position="5537"/>
    </location>
</feature>
<feature type="compositionally biased region" description="Basic and acidic residues" evidence="1">
    <location>
        <begin position="5732"/>
        <end position="5746"/>
    </location>
</feature>
<feature type="compositionally biased region" description="Acidic residues" evidence="1">
    <location>
        <begin position="5079"/>
        <end position="5089"/>
    </location>
</feature>
<feature type="region of interest" description="Disordered" evidence="1">
    <location>
        <begin position="5421"/>
        <end position="5464"/>
    </location>
</feature>
<accession>A0ABR2JG04</accession>
<reference evidence="2 3" key="1">
    <citation type="submission" date="2024-04" db="EMBL/GenBank/DDBJ databases">
        <title>Tritrichomonas musculus Genome.</title>
        <authorList>
            <person name="Alves-Ferreira E."/>
            <person name="Grigg M."/>
            <person name="Lorenzi H."/>
            <person name="Galac M."/>
        </authorList>
    </citation>
    <scope>NUCLEOTIDE SEQUENCE [LARGE SCALE GENOMIC DNA]</scope>
    <source>
        <strain evidence="2 3">EAF2021</strain>
    </source>
</reference>
<feature type="region of interest" description="Disordered" evidence="1">
    <location>
        <begin position="4265"/>
        <end position="4303"/>
    </location>
</feature>
<feature type="compositionally biased region" description="Basic and acidic residues" evidence="1">
    <location>
        <begin position="5434"/>
        <end position="5458"/>
    </location>
</feature>
<feature type="compositionally biased region" description="Acidic residues" evidence="1">
    <location>
        <begin position="1985"/>
        <end position="1994"/>
    </location>
</feature>
<feature type="region of interest" description="Disordered" evidence="1">
    <location>
        <begin position="6071"/>
        <end position="6097"/>
    </location>
</feature>
<feature type="compositionally biased region" description="Acidic residues" evidence="1">
    <location>
        <begin position="5363"/>
        <end position="5373"/>
    </location>
</feature>
<feature type="region of interest" description="Disordered" evidence="1">
    <location>
        <begin position="1846"/>
        <end position="1872"/>
    </location>
</feature>
<feature type="region of interest" description="Disordered" evidence="1">
    <location>
        <begin position="1724"/>
        <end position="1753"/>
    </location>
</feature>
<feature type="compositionally biased region" description="Acidic residues" evidence="1">
    <location>
        <begin position="5497"/>
        <end position="5507"/>
    </location>
</feature>
<feature type="compositionally biased region" description="Acidic residues" evidence="1">
    <location>
        <begin position="2941"/>
        <end position="2953"/>
    </location>
</feature>
<feature type="compositionally biased region" description="Acidic residues" evidence="1">
    <location>
        <begin position="4048"/>
        <end position="4061"/>
    </location>
</feature>
<feature type="region of interest" description="Disordered" evidence="1">
    <location>
        <begin position="5998"/>
        <end position="6034"/>
    </location>
</feature>
<feature type="compositionally biased region" description="Acidic residues" evidence="1">
    <location>
        <begin position="4856"/>
        <end position="4866"/>
    </location>
</feature>
<feature type="region of interest" description="Disordered" evidence="1">
    <location>
        <begin position="4995"/>
        <end position="5018"/>
    </location>
</feature>
<feature type="compositionally biased region" description="Basic and acidic residues" evidence="1">
    <location>
        <begin position="2288"/>
        <end position="2309"/>
    </location>
</feature>
<feature type="region of interest" description="Disordered" evidence="1">
    <location>
        <begin position="2278"/>
        <end position="2311"/>
    </location>
</feature>
<feature type="region of interest" description="Disordered" evidence="1">
    <location>
        <begin position="5857"/>
        <end position="5902"/>
    </location>
</feature>
<protein>
    <recommendedName>
        <fullName evidence="4">IQ calmodulin-binding motif family protein</fullName>
    </recommendedName>
</protein>
<sequence>MSTGEFENHPADDSNNESDDFMESMKSVNYKVYEVSKLVNRIYQLDKRITLRIKWMKLSNRIIRVFNTKCRTKFANLSKSYDEIVIYYKRNWFLRWKARYKWIKFARIQLSNERHSQFQDLIPEILEHKQKIKIKRWELLTKKLLQSEKSERIRLSLEEHEYQVKLQYFFDIWINRYFRKQEIKKARSLKWISIVYHYLLYCQRNELIHQHNRIIYRNNWRRLMNNIIHKNVVNKLNRALSYDRNYTLFTNLVIRYQHQRRTSILISAESRLRQTENWNYFIQSLLLSYYTKTFRKAKLASDTAAKIRSMANQLLQNDQRELLLRAQKKRHDKVEARRKLQVQKDYLYFWFQRAIGKRSTRRLMRFQFSNSINEYMFSVCNHSAITIQRWFRSILHKQKVANRLLFNCFQSWRKLSLSLTFNSVEFPEMSIKVNTHINFDLDCYRPEYNMDFSVLKPLYERNFVYRNAVIDEVTKNNALSIPLSIDLTIPQPLFSMKPFLCARFISHAVKTLDQKREADINSEPIPFNIDFFKPMQFVSSFVPENAEKIKEEEYVKEPGINDDFLNHVAQTATKRKLRKVEIPLSVKNGCTDTNSLQRIGSAGEMPDLLDQYGQLFDLKDPNFSMLLNVYPEALDKFDQYEPNDIPMNYDFAIDALNEIDVSPIYRISNDTVTVEPLPEVTKIEEKEENKVDDDLYLEAVENMGLEKTTDEVVKLYDEQFDYIKREEYWKLLIYDRSIEEEAAQQINFDDVYITAALLLNDPIKALPPYEQIEPNILEKKLEIDEKRVEKPLLDVYKEIKIDPFSIDFFGPSPYSEKHPEDELDFELPIQELNIESPFKIFYRIRSRRFVSGDIAKMAKYYLSTFSLTNDDLINFNYLIHIAPFELSLAEEMIFKPMKDPLLPERVVKKTITFVNSNDCLSMFDPKVLLPIPSFKQFYTPESTKPKFDDIYDTEIPDSNELIDVMPPLLLNNMSIIGQKEPNVDDIDRSNELEEKIDNQIFQISTKKRNAIEYLLPKEVPEIEYIDDIEFELFDNKIVNADIFTDFTKSDIPDKEIQIPIDERASDVSEDLFKDQEYKIIVNKKDHNSITVFKLNDPIEDPLKDVVFDDVLSDMINELTINPFANIPVNVDLSNYVPIEHKEETIPDTIDDSFVSVDKMNIDMNLPLNHLSNILWENVHCEQMYKYFINEPELVFDSIEVKIDSLERLIYKPPLFKDLVPEDIFDDTVNDFIRSIGESKVKFVYESLVVPEKEEEIPEEFSIEIANEIFDELDSVFSVNLKDMRMKQANEIDIICKQECPINIEIMLNQVIDESLSFMKTEEDIIDDDFKEKIGKEIEEAFAPDQFVELTAKSLLDGAFLQAPPIQVSFIDLLSNVIDDSLKLIKNEESDNEIEFNEDDFNLVDIDPTVNDILIAKKNAIDSNLVPKDSFDYSKPINEMLDKVIYDELNMMKSKPTVEPEPEAEMYELPSKLDSYISENIKAVLTDISVIHENNINFFPNADESEEEEEEEEYYTKENVIEYSLPESIIENQEQGILSDIININIMHNEQISIDTSNLTAAGEEEEESVEPEKPEIEESYDNLPENIITHIDESIISTLNTCIHQDIELIIPEKEQSEGEESKEEPETETKEEEAFDNIPESIITYIDETIIGTLNVCSHQGIELIIQEASEEAKEEEEQPQENVIEYSLPESIIENEEQGILSDIVNINIMQNEQINIGISNLATTEEEPEQKEKEVESETKEEPEKEEETYDNLPEDFIKHIEETISSTLNICAPQDIELIIQETGESETESTEEPTQEPQENAIEYSLPESIIENEEQGILSDIVNINIMQNEQINIDISNLATTEEEPEEKEIESETKEEPEAEKEEETYENLPEDLIKHIEETISSTLNICAPQDIELIIQETDETETEEPTQEPQENAIEYSLPESIIENEEQGILSDIVNINIMQNEQINIDISNLATTEEEPEDKEKEVESGTKEEPEAEKEEETYDNLPKDIIKQIEEAIVSTLNICSPQDIELYITEVGEAETTESEEVKSDQIDKMASQAEQEPEIEKEEETYDNLPKEIIKHVEETIVSTLDICAPQDIELYITEVGEAETTEEKSEELEEAPQENVIEYSLPESIIENEEQGILSDIVNINIMQNEQISIGISNLATTEEEPEQKEKEIKSEQEQKSETEKKEEETYENLPDDLIKHIEETIVSTLNVCSPQDIELIIQETGEAETEEPTQEPQENVIEYSLPESIIENEEQGILSDIISINIMQNEQISIGISNLATTEEEPEQKEKEVESETKEEPEPEAKKEEETYDNLPEDLIKHIEETISSTLNICAPQDIELIIQETGESEAETTEEPTQEPQENAIEYSLPESIIENEEQGILSDIVNINIMQNEQINIDISNFATAEEEPEDKEKEIEKGTKEEPEPEAKKEEETYDNLPNDIIKHIEETIVSTLNICSPQNIELIVCGVEMTDQSGKLETENKEVSEEINQPSEIEPEKEEETYDNLPKEIIKHVEETIASTLDICAPQDIELYITEVGEAETTEEKSEELEEAPQENVIEYSLPESIIENEEQGILSDIININIMQNEQINIDISNLATTEEEPEQKEKEIESETKEEPEPEAKKEEETYENLPEDLIKHIEETISSTLNICAPQDIELIIQETGESETESTEEPAQEPQENVIEYSLPESIIENEEQGILSDIVNINIMQNEQINIDISNLATTEEEPEEKEIESEPNEQQVEEPEPEIEKEEETYDNLPKDIIKQIDETIIGTLNIGATQDIELVIPLTGEVETTEVEKEIEEPQEEPETNQQEEPIQTEEETYDNLPKDIIKHIEETISSTLNICAPQDIELIIQETDEAETGTTEEPIQEPQENVIEYSLPESIIENEEQGILSDIVNINIMQNEQINIDISNLATAEEEPEQKDIHSEPNEQQVEEPEPEIEKEEEAYDNLPKDIIKQIDETIIGTLNIGATQDIELVIPLTGEVETTEVEKEIEEPQEEPETNQQEEPIQTEEETYDNLPKDIIKHIDESISSTLDISANQNIEFFIQETGEAGVEPTEEKTEEPAQEPQENVIEYSLPESIIENEEQGILSDIVNINVMQNEQINIDISNLATAEEEPEEKEKEIESEPNEQQIEEPEPEIEKEEETYDNLPKDIIKQIDEAIIGTLNIGATQDIELVIPLTGEVETTEVEKEIEEPQEEPETNQQEEPIQTEEETYDNLPKDIIKHIEETISSTLNICAPQDIELIIQETDEAETGTTEEPTQEPQENVIEYSLPELIIENEEQGILSDIVNINIMQNEQINIDISNLATTEEEPSENGIKPEPEEEPKEIAESEPEVEKKEETYDNLPKDIIKQIDETIIGTLNIGATQDIEFVIPLTGEVETTEVEKEIEEPQEEPETNQQEEPIQTEEETYDNLPKDIIKHIDESISSTLDISANQNIEFFIPGTIEESNEPEAEKEVEQPQENVIEYSLPESIIENEEQGILCDIVNINVMQNEQISIDISNLATTEEEPEEAIEQEKEKSVESEPEKEEPMKDEEAYDLPKEIIMYIDETIAHSLGISINPNVEFIIQEAGEAEEVEEPAQEPQENVIEYSLPESIIENEEQGILSDIVNINIMQNEQINIDISNLATTEEEPIQEEQEPSVKSIVSEPKEEPEPEKEQETYDSLPKELINQVEESLVSTLNVCINQDIELFIPEIGETEPIEVSNEQKEKVIEQEPIEEPMKETEQETLDNLPKSIISHVEEVIINALSISSNQNIEFIMNEAGETTEESNEPEAEKEVEEPQENVVEYSLPESIIENEEQGILCDIANINVMHNEQINIDISNLATTEEEPVQEEQEPSVKSIESEPKEEPEPKKEQETYDSLPKSILEHIDDTIASTLSVCTNQEMELFIPTTGETEAAVESNEPGAERETEPQEDANKTEEQPIAEEETYDSLPKEIITYIDETIISTLGICPKHDIELFIQEAGDVEEAEPEVEKKVEERAQENVIEYSLPESIIENEEQGILSDIVNINVMQNEQINIDISNLATTEEEPEEANEEQEPLIEPKEEKTEEPEDKEKEIESETKEEPEKEEETYENLPEDLIKHIEETITGTLNISANQNIELIIPEAAGAEATEESNEPGAERETEPQEDANKTEEQPIAEEETYDSLPKEIITYIDETIISTLGICPKHDIEFFIQETGEAEAEPTKEKTEEPVQEPQENVIEYSLPESIIENEEQGILSDIVNINVMHNEQINIDISNLATTEEEPEEANEEQEPLIEPKEEKTEEPEPEIEKEEETYDSLPKELINQIEETITGTLNISTNQAIELFVQEIGEIEPADDVEKKVEQPEEIENSQEAQPKSETEPEIEAYDSLPKEVISQIEESIVSTLNVGTSQNIELFIQEIDETKPVEKEVEEPAQEPQENVIEYSLPESIIENEEQGILCDIVNINVMHNEQINIDISNLATTEEEPKEIERESVEEPQEVEEPKEETEIAKEPETYENLPQSIVQQIDETIIGTLNISANQVIELFIPETADENKEPEKEKEMEPQEETEATQEEEPIKAEEPESYDNLPKDIITHIDEAILNTLSICTDQDIEFFIPESGEAEPTIEIEAETEKEIEQQQEEEPVKAEEEPGSYDNLPKDIIAHIDEIVINTLSICTNQDIEFFIQETGDEVAPEENNEPEVEKEAEPQENVIEYSLPESIIENEEQGILKPEQKEKEIESEPVEEPKEIAEEEPEEYGSLPKDVITHIDEIIINTLNVSANNDIELFIPEIGETTEPSIEPKSERKIEQQEETEATQEEEPAKTEEPESYDSLPKDIITHIDETILNTLSICTSPDIEFIIPESGETEPTVEAEAETEKEIEQQEETEATQEEEPVKTEEPESYDSLPKDIISHIDEIVVNTLSICTNQDIEFFIQEAGDEVAPEENNEPEVEKEAEPQENVIEYSLPESIIENEEQGILSDIVNINVMQNEQINIDISNLATTEKEPTEEKNVESETKEESEKIAEPEAYDSLPEDIIKHIDETILNTLNICTNPDIEFFIPDTTEEKVEPTVETEVEAETKKEIEQQEETEAAPEEEPIKAEEPESYDSLPKDVITHIDETILSTLILGTNQDIEFIIPESGETNEPESEEQEVKKELEPKENIIEYSLPESIIENEEQVILGDIINIIYARNEQINLDISNLSTTEEEPQEEPIEEKNIESGPEEIIEPEIEPEPEAYDSLPEDIIKHIDETILNTLNICTSPDIEFFIPDTTEEKVEPTVETEVEAETEKEIEQQEETEVTQEEEPIKTEEPESYDSLPEDIITHIDETILNTLNICTSPDIEFFIQETTDENKELEAEPEIEREIEQQEEAESTQEEEPVKAEEPKEEPESYDSLPKEIISHIDETITNTLNFGTNQDIEFIIPESGKTEPTVEVEAETEKEIEQQEETEATREEEPAKAEEPESYDSLPKDIITHIDETILNTLNICTSPDIEFIIPESGETEPTVEVEAETEKEIEQQEETEATQEEEPAKTEEPESYDSLPKDIITHIDETILNTLNICTSPDIEFIIPESGETEPTVEVEAETEKEIEQQEETEAAQEEEPAKTEEPESYDSLPKDVITYIDETILSTLILGTNQDIEFIIPESGETNEPESEEQEVKKELEPKENIIEYSLPESIIENEEQVILGDIINIIYARNEQINLDISNLSTTKEEPQEEPIEEKNIESEAEEDQKEIVQPEPQIEKEPETYSLPKSFLDQVDETLVSTLNICASQEIEFIVPETAEESSKPEPKIEREMEPQEETEAGQEEEPAKAEEKQKEEPETYDCLPKGLITHIDETIKNALSISTNQDIEFIIPEANAEGNNEPEAKLERRIETQEESQEAEQPTEDEPEQMKEPESYDSLPKDIITHVDELIINTLNIGATQDIEFIIPESGETETAEESNEPEAETETRNPQPQENLVEYSLPPSIIENVEQGILSDILSISLAANEQINVDTSNIAVSEEEPEEEQERARDFEPENDSEPRIESKQESYDSLPKSVANYIDEAIINALNISANQDIEFIIPEAAEEGSKPEAEKSGQSQETAQAEPQGNGVEYSLPHSIIENEEQGILGDILSITASQNEQLQLDATAISESSDAVVDIQPRPRVASSSSLGQGEHHSSSEMSNRESQGSGFVPKAAVNFFEQSIKDILNISAGNNITFYILNGEPTTDEI</sequence>
<feature type="region of interest" description="Disordered" evidence="1">
    <location>
        <begin position="5935"/>
        <end position="5959"/>
    </location>
</feature>
<feature type="compositionally biased region" description="Acidic residues" evidence="1">
    <location>
        <begin position="3197"/>
        <end position="3212"/>
    </location>
</feature>
<feature type="region of interest" description="Disordered" evidence="1">
    <location>
        <begin position="6137"/>
        <end position="6175"/>
    </location>
</feature>
<feature type="region of interest" description="Disordered" evidence="1">
    <location>
        <begin position="2034"/>
        <end position="2056"/>
    </location>
</feature>
<feature type="compositionally biased region" description="Basic and acidic residues" evidence="1">
    <location>
        <begin position="3925"/>
        <end position="3941"/>
    </location>
</feature>
<feature type="compositionally biased region" description="Acidic residues" evidence="1">
    <location>
        <begin position="3396"/>
        <end position="3410"/>
    </location>
</feature>